<dbReference type="PANTHER" id="PTHR42673">
    <property type="entry name" value="MALEYLACETOACETATE ISOMERASE"/>
    <property type="match status" value="1"/>
</dbReference>
<feature type="domain" description="GST N-terminal" evidence="1">
    <location>
        <begin position="5"/>
        <end position="87"/>
    </location>
</feature>
<evidence type="ECO:0000313" key="2">
    <source>
        <dbReference type="EMBL" id="SFO23349.1"/>
    </source>
</evidence>
<dbReference type="PANTHER" id="PTHR42673:SF4">
    <property type="entry name" value="MALEYLACETOACETATE ISOMERASE"/>
    <property type="match status" value="1"/>
</dbReference>
<gene>
    <name evidence="2" type="ORF">SAMN04487859_12024</name>
</gene>
<dbReference type="InterPro" id="IPR004045">
    <property type="entry name" value="Glutathione_S-Trfase_N"/>
</dbReference>
<evidence type="ECO:0000313" key="3">
    <source>
        <dbReference type="Proteomes" id="UP000198599"/>
    </source>
</evidence>
<dbReference type="CDD" id="cd03194">
    <property type="entry name" value="GST_C_3"/>
    <property type="match status" value="1"/>
</dbReference>
<dbReference type="Gene3D" id="3.40.30.10">
    <property type="entry name" value="Glutaredoxin"/>
    <property type="match status" value="1"/>
</dbReference>
<dbReference type="Proteomes" id="UP000198599">
    <property type="component" value="Unassembled WGS sequence"/>
</dbReference>
<dbReference type="SUPFAM" id="SSF47616">
    <property type="entry name" value="GST C-terminal domain-like"/>
    <property type="match status" value="1"/>
</dbReference>
<dbReference type="PROSITE" id="PS50404">
    <property type="entry name" value="GST_NTER"/>
    <property type="match status" value="1"/>
</dbReference>
<dbReference type="STRING" id="1005928.SAMN04487859_12024"/>
<accession>A0A1I5FIA5</accession>
<organism evidence="2 3">
    <name type="scientific">Roseovarius lutimaris</name>
    <dbReference type="NCBI Taxonomy" id="1005928"/>
    <lineage>
        <taxon>Bacteria</taxon>
        <taxon>Pseudomonadati</taxon>
        <taxon>Pseudomonadota</taxon>
        <taxon>Alphaproteobacteria</taxon>
        <taxon>Rhodobacterales</taxon>
        <taxon>Roseobacteraceae</taxon>
        <taxon>Roseovarius</taxon>
    </lineage>
</organism>
<dbReference type="GO" id="GO:0006749">
    <property type="term" value="P:glutathione metabolic process"/>
    <property type="evidence" value="ECO:0007669"/>
    <property type="project" value="TreeGrafter"/>
</dbReference>
<reference evidence="3" key="1">
    <citation type="submission" date="2016-10" db="EMBL/GenBank/DDBJ databases">
        <authorList>
            <person name="Varghese N."/>
            <person name="Submissions S."/>
        </authorList>
    </citation>
    <scope>NUCLEOTIDE SEQUENCE [LARGE SCALE GENOMIC DNA]</scope>
    <source>
        <strain evidence="3">DSM 28463</strain>
    </source>
</reference>
<evidence type="ECO:0000259" key="1">
    <source>
        <dbReference type="PROSITE" id="PS50404"/>
    </source>
</evidence>
<dbReference type="SUPFAM" id="SSF52833">
    <property type="entry name" value="Thioredoxin-like"/>
    <property type="match status" value="1"/>
</dbReference>
<proteinExistence type="predicted"/>
<dbReference type="EMBL" id="FOVP01000020">
    <property type="protein sequence ID" value="SFO23349.1"/>
    <property type="molecule type" value="Genomic_DNA"/>
</dbReference>
<protein>
    <submittedName>
        <fullName evidence="2">Glutathione S-transferase</fullName>
    </submittedName>
</protein>
<dbReference type="InterPro" id="IPR036282">
    <property type="entry name" value="Glutathione-S-Trfase_C_sf"/>
</dbReference>
<keyword evidence="2" id="KW-0808">Transferase</keyword>
<dbReference type="Gene3D" id="1.20.1050.10">
    <property type="match status" value="1"/>
</dbReference>
<dbReference type="GO" id="GO:0004364">
    <property type="term" value="F:glutathione transferase activity"/>
    <property type="evidence" value="ECO:0007669"/>
    <property type="project" value="TreeGrafter"/>
</dbReference>
<dbReference type="GO" id="GO:0006559">
    <property type="term" value="P:L-phenylalanine catabolic process"/>
    <property type="evidence" value="ECO:0007669"/>
    <property type="project" value="TreeGrafter"/>
</dbReference>
<sequence length="294" mass="31907">MPMTYTLILGDFAYSSWSLRGWLLLNRFGLPYKTRLLDFNDTASVAEQLRDVAPARTVPTLVTPEGAIISESLAMAEELASRHPEAGLWPGDPLARATARTLAAEMHAGFTTLRGDCPMNMRLAYTGVTPSDALLADLARLEVIWDHARKTTAPEGPWLCGGYSAADAFFAPVAARIAGYGLPVSATARTYVAAHLADPAFRRWRAMGLVHGATLERYARDYATTDWPGPIPRPAKAVSTGTPENEACPYSGDPVTHLMETDGRIFGFCNAFCRDKTVADPDAWPAFTALRDAD</sequence>
<dbReference type="Pfam" id="PF13409">
    <property type="entry name" value="GST_N_2"/>
    <property type="match status" value="1"/>
</dbReference>
<dbReference type="InterPro" id="IPR036249">
    <property type="entry name" value="Thioredoxin-like_sf"/>
</dbReference>
<dbReference type="AlphaFoldDB" id="A0A1I5FIA5"/>
<keyword evidence="3" id="KW-1185">Reference proteome</keyword>
<dbReference type="GO" id="GO:0016034">
    <property type="term" value="F:maleylacetoacetate isomerase activity"/>
    <property type="evidence" value="ECO:0007669"/>
    <property type="project" value="TreeGrafter"/>
</dbReference>
<name>A0A1I5FIA5_9RHOB</name>